<dbReference type="Pfam" id="PF05954">
    <property type="entry name" value="Phage_GPD"/>
    <property type="match status" value="1"/>
</dbReference>
<comment type="caution">
    <text evidence="1">The sequence shown here is derived from an EMBL/GenBank/DDBJ whole genome shotgun (WGS) entry which is preliminary data.</text>
</comment>
<protein>
    <submittedName>
        <fullName evidence="1">Type VI secretion system tip protein VgrG</fullName>
    </submittedName>
</protein>
<dbReference type="Gene3D" id="2.30.110.50">
    <property type="match status" value="1"/>
</dbReference>
<feature type="non-terminal residue" evidence="1">
    <location>
        <position position="104"/>
    </location>
</feature>
<dbReference type="Proteomes" id="UP000547931">
    <property type="component" value="Unassembled WGS sequence"/>
</dbReference>
<name>A0A7X5QQR6_9GAMM</name>
<dbReference type="AlphaFoldDB" id="A0A7X5QQR6"/>
<accession>A0A7X5QQR6</accession>
<dbReference type="EMBL" id="PUJV01000091">
    <property type="protein sequence ID" value="NHB98816.1"/>
    <property type="molecule type" value="Genomic_DNA"/>
</dbReference>
<dbReference type="RefSeq" id="WP_278249205.1">
    <property type="nucleotide sequence ID" value="NZ_CAWPIE010000091.1"/>
</dbReference>
<reference evidence="1 2" key="1">
    <citation type="submission" date="2018-02" db="EMBL/GenBank/DDBJ databases">
        <authorList>
            <person name="Machado R.A."/>
        </authorList>
    </citation>
    <scope>NUCLEOTIDE SEQUENCE [LARGE SCALE GENOMIC DNA]</scope>
    <source>
        <strain evidence="1 2">DSM 23271</strain>
    </source>
</reference>
<dbReference type="SUPFAM" id="SSF69279">
    <property type="entry name" value="Phage tail proteins"/>
    <property type="match status" value="1"/>
</dbReference>
<organism evidence="1 2">
    <name type="scientific">Photorhabdus stackebrandtii</name>
    <dbReference type="NCBI Taxonomy" id="1123042"/>
    <lineage>
        <taxon>Bacteria</taxon>
        <taxon>Pseudomonadati</taxon>
        <taxon>Pseudomonadota</taxon>
        <taxon>Gammaproteobacteria</taxon>
        <taxon>Enterobacterales</taxon>
        <taxon>Morganellaceae</taxon>
        <taxon>Photorhabdus</taxon>
    </lineage>
</organism>
<gene>
    <name evidence="1" type="ORF">C5470_21930</name>
</gene>
<keyword evidence="2" id="KW-1185">Reference proteome</keyword>
<evidence type="ECO:0000313" key="2">
    <source>
        <dbReference type="Proteomes" id="UP000547931"/>
    </source>
</evidence>
<evidence type="ECO:0000313" key="1">
    <source>
        <dbReference type="EMBL" id="NHB98816.1"/>
    </source>
</evidence>
<sequence length="104" mass="11318">MADSGLVFTLTVGNLPEQTFAVVEFTLNEALSTLFCLEAALTSADPDIDFADVLDNSATLTVYRDGQPERSVTGIVTQFEQSTTGRHRSHYSLTLHPGLWRAGL</sequence>
<proteinExistence type="predicted"/>